<feature type="compositionally biased region" description="Low complexity" evidence="9">
    <location>
        <begin position="170"/>
        <end position="188"/>
    </location>
</feature>
<dbReference type="GO" id="GO:0061630">
    <property type="term" value="F:ubiquitin protein ligase activity"/>
    <property type="evidence" value="ECO:0007669"/>
    <property type="project" value="UniProtKB-EC"/>
</dbReference>
<dbReference type="PROSITE" id="PS50135">
    <property type="entry name" value="ZF_ZZ_2"/>
    <property type="match status" value="1"/>
</dbReference>
<evidence type="ECO:0000256" key="5">
    <source>
        <dbReference type="ARBA" id="ARBA00022723"/>
    </source>
</evidence>
<dbReference type="EC" id="2.3.2.27" evidence="3"/>
<evidence type="ECO:0000256" key="9">
    <source>
        <dbReference type="SAM" id="MobiDB-lite"/>
    </source>
</evidence>
<dbReference type="PANTHER" id="PTHR12268">
    <property type="entry name" value="E3 UBIQUITIN-PROTEIN LIGASE KCMF1"/>
    <property type="match status" value="1"/>
</dbReference>
<name>B3MLE8_DROAN</name>
<evidence type="ECO:0000256" key="1">
    <source>
        <dbReference type="ARBA" id="ARBA00000900"/>
    </source>
</evidence>
<dbReference type="GO" id="GO:0045202">
    <property type="term" value="C:synapse"/>
    <property type="evidence" value="ECO:0007669"/>
    <property type="project" value="GOC"/>
</dbReference>
<dbReference type="OrthoDB" id="7873042at2759"/>
<dbReference type="InParanoid" id="B3MLE8"/>
<dbReference type="HOGENOM" id="CLU_633516_0_0_1"/>
<dbReference type="CDD" id="cd02338">
    <property type="entry name" value="ZZ_PCMF_like"/>
    <property type="match status" value="1"/>
</dbReference>
<feature type="region of interest" description="Disordered" evidence="9">
    <location>
        <begin position="236"/>
        <end position="279"/>
    </location>
</feature>
<evidence type="ECO:0000259" key="10">
    <source>
        <dbReference type="PROSITE" id="PS50135"/>
    </source>
</evidence>
<evidence type="ECO:0000256" key="6">
    <source>
        <dbReference type="ARBA" id="ARBA00022771"/>
    </source>
</evidence>
<dbReference type="Proteomes" id="UP000007801">
    <property type="component" value="Unassembled WGS sequence"/>
</dbReference>
<gene>
    <name evidence="11" type="primary">Dana\GF14892</name>
    <name evidence="11" type="synonym">dana_GLEANR_15657</name>
    <name evidence="11" type="ORF">GF14892</name>
</gene>
<evidence type="ECO:0000313" key="11">
    <source>
        <dbReference type="EMBL" id="EDV30737.1"/>
    </source>
</evidence>
<evidence type="ECO:0000256" key="8">
    <source>
        <dbReference type="PROSITE-ProRule" id="PRU00228"/>
    </source>
</evidence>
<evidence type="ECO:0000256" key="3">
    <source>
        <dbReference type="ARBA" id="ARBA00012483"/>
    </source>
</evidence>
<keyword evidence="12" id="KW-1185">Reference proteome</keyword>
<keyword evidence="5" id="KW-0479">Metal-binding</keyword>
<keyword evidence="7" id="KW-0862">Zinc</keyword>
<dbReference type="PANTHER" id="PTHR12268:SF13">
    <property type="entry name" value="E3 UBIQUITIN-PROTEIN LIGASE KCMF1"/>
    <property type="match status" value="1"/>
</dbReference>
<dbReference type="eggNOG" id="KOG1280">
    <property type="taxonomic scope" value="Eukaryota"/>
</dbReference>
<dbReference type="SUPFAM" id="SSF57850">
    <property type="entry name" value="RING/U-box"/>
    <property type="match status" value="1"/>
</dbReference>
<feature type="domain" description="ZZ-type" evidence="10">
    <location>
        <begin position="3"/>
        <end position="59"/>
    </location>
</feature>
<dbReference type="PhylomeDB" id="B3MLE8"/>
<dbReference type="GO" id="GO:0010646">
    <property type="term" value="P:regulation of cell communication"/>
    <property type="evidence" value="ECO:0007669"/>
    <property type="project" value="UniProtKB-ARBA"/>
</dbReference>
<protein>
    <recommendedName>
        <fullName evidence="3">RING-type E3 ubiquitin transferase</fullName>
        <ecNumber evidence="3">2.3.2.27</ecNumber>
    </recommendedName>
</protein>
<comment type="catalytic activity">
    <reaction evidence="1">
        <text>S-ubiquitinyl-[E2 ubiquitin-conjugating enzyme]-L-cysteine + [acceptor protein]-L-lysine = [E2 ubiquitin-conjugating enzyme]-L-cysteine + N(6)-ubiquitinyl-[acceptor protein]-L-lysine.</text>
        <dbReference type="EC" id="2.3.2.27"/>
    </reaction>
</comment>
<dbReference type="InterPro" id="IPR000433">
    <property type="entry name" value="Znf_ZZ"/>
</dbReference>
<organism evidence="11 12">
    <name type="scientific">Drosophila ananassae</name>
    <name type="common">Fruit fly</name>
    <dbReference type="NCBI Taxonomy" id="7217"/>
    <lineage>
        <taxon>Eukaryota</taxon>
        <taxon>Metazoa</taxon>
        <taxon>Ecdysozoa</taxon>
        <taxon>Arthropoda</taxon>
        <taxon>Hexapoda</taxon>
        <taxon>Insecta</taxon>
        <taxon>Pterygota</taxon>
        <taxon>Neoptera</taxon>
        <taxon>Endopterygota</taxon>
        <taxon>Diptera</taxon>
        <taxon>Brachycera</taxon>
        <taxon>Muscomorpha</taxon>
        <taxon>Ephydroidea</taxon>
        <taxon>Drosophilidae</taxon>
        <taxon>Drosophila</taxon>
        <taxon>Sophophora</taxon>
    </lineage>
</organism>
<keyword evidence="4" id="KW-0808">Transferase</keyword>
<feature type="region of interest" description="Disordered" evidence="9">
    <location>
        <begin position="159"/>
        <end position="215"/>
    </location>
</feature>
<comment type="similarity">
    <text evidence="2">Belongs to the KCMF1 family.</text>
</comment>
<dbReference type="EMBL" id="CH902620">
    <property type="protein sequence ID" value="EDV30737.1"/>
    <property type="molecule type" value="Genomic_DNA"/>
</dbReference>
<dbReference type="InterPro" id="IPR050774">
    <property type="entry name" value="KCMF1/Dystrophin"/>
</dbReference>
<dbReference type="OMA" id="HIEHANM"/>
<dbReference type="AlphaFoldDB" id="B3MLE8"/>
<dbReference type="PROSITE" id="PS01357">
    <property type="entry name" value="ZF_ZZ_1"/>
    <property type="match status" value="1"/>
</dbReference>
<dbReference type="Pfam" id="PF05605">
    <property type="entry name" value="zf-Di19"/>
    <property type="match status" value="1"/>
</dbReference>
<evidence type="ECO:0000256" key="4">
    <source>
        <dbReference type="ARBA" id="ARBA00022679"/>
    </source>
</evidence>
<dbReference type="GO" id="GO:0099536">
    <property type="term" value="P:synaptic signaling"/>
    <property type="evidence" value="ECO:0007669"/>
    <property type="project" value="TreeGrafter"/>
</dbReference>
<dbReference type="InterPro" id="IPR043145">
    <property type="entry name" value="Znf_ZZ_sf"/>
</dbReference>
<sequence>MGHRNICCDGCQRRDFRGRRFRCMRCVNFDLCGDCYDRHVETHEHRVEHPMQLILEPGQQPQAEQLLGGADMLEQLHLSNCYTCPYCGLFGHTAKKLIEHVCGQHRLADGYVVCPMCAGLPAIELVAIRNLSRHLVLNHIEHANMLEPDTPPLRRFLARSSQRSRRRRQLMLQQQQQHSHQQQLQNLPQPQPQPQPLQLALPQPPRLQSRGNPPGLGFDILMQLAEVPAESWTPEPLLPSSIEISEDEARTRSSGLSRSGADSQAPVEDPTSQTVILKPVDTTGRTERFHLLQWIARQEHLCQETEVACHRRLRHALFTEHLILSMLSGAELQPPQRESGGGVWHREEQRIGLSKAMSLMSLPWTRAWRASRQAGCLEMDVGQGSRPAEWVCCKRGVGGEPKQEEEAID</sequence>
<feature type="compositionally biased region" description="Low complexity" evidence="9">
    <location>
        <begin position="196"/>
        <end position="210"/>
    </location>
</feature>
<dbReference type="SMR" id="B3MLE8"/>
<evidence type="ECO:0000256" key="2">
    <source>
        <dbReference type="ARBA" id="ARBA00010938"/>
    </source>
</evidence>
<evidence type="ECO:0000313" key="12">
    <source>
        <dbReference type="Proteomes" id="UP000007801"/>
    </source>
</evidence>
<keyword evidence="6 8" id="KW-0863">Zinc-finger</keyword>
<dbReference type="GO" id="GO:0008270">
    <property type="term" value="F:zinc ion binding"/>
    <property type="evidence" value="ECO:0007669"/>
    <property type="project" value="UniProtKB-KW"/>
</dbReference>
<dbReference type="GO" id="GO:0005886">
    <property type="term" value="C:plasma membrane"/>
    <property type="evidence" value="ECO:0007669"/>
    <property type="project" value="TreeGrafter"/>
</dbReference>
<dbReference type="Pfam" id="PF00569">
    <property type="entry name" value="ZZ"/>
    <property type="match status" value="1"/>
</dbReference>
<dbReference type="KEGG" id="dan:6497707"/>
<dbReference type="Gene3D" id="3.30.60.90">
    <property type="match status" value="1"/>
</dbReference>
<evidence type="ECO:0000256" key="7">
    <source>
        <dbReference type="ARBA" id="ARBA00022833"/>
    </source>
</evidence>
<dbReference type="GO" id="GO:0023051">
    <property type="term" value="P:regulation of signaling"/>
    <property type="evidence" value="ECO:0007669"/>
    <property type="project" value="UniProtKB-ARBA"/>
</dbReference>
<accession>B3MLE8</accession>
<dbReference type="InterPro" id="IPR008598">
    <property type="entry name" value="Di19_Zn-bd"/>
</dbReference>
<dbReference type="GeneID" id="6497707"/>
<proteinExistence type="inferred from homology"/>
<reference evidence="11 12" key="1">
    <citation type="journal article" date="2007" name="Nature">
        <title>Evolution of genes and genomes on the Drosophila phylogeny.</title>
        <authorList>
            <consortium name="Drosophila 12 Genomes Consortium"/>
            <person name="Clark A.G."/>
            <person name="Eisen M.B."/>
            <person name="Smith D.R."/>
            <person name="Bergman C.M."/>
            <person name="Oliver B."/>
            <person name="Markow T.A."/>
            <person name="Kaufman T.C."/>
            <person name="Kellis M."/>
            <person name="Gelbart W."/>
            <person name="Iyer V.N."/>
            <person name="Pollard D.A."/>
            <person name="Sackton T.B."/>
            <person name="Larracuente A.M."/>
            <person name="Singh N.D."/>
            <person name="Abad J.P."/>
            <person name="Abt D.N."/>
            <person name="Adryan B."/>
            <person name="Aguade M."/>
            <person name="Akashi H."/>
            <person name="Anderson W.W."/>
            <person name="Aquadro C.F."/>
            <person name="Ardell D.H."/>
            <person name="Arguello R."/>
            <person name="Artieri C.G."/>
            <person name="Barbash D.A."/>
            <person name="Barker D."/>
            <person name="Barsanti P."/>
            <person name="Batterham P."/>
            <person name="Batzoglou S."/>
            <person name="Begun D."/>
            <person name="Bhutkar A."/>
            <person name="Blanco E."/>
            <person name="Bosak S.A."/>
            <person name="Bradley R.K."/>
            <person name="Brand A.D."/>
            <person name="Brent M.R."/>
            <person name="Brooks A.N."/>
            <person name="Brown R.H."/>
            <person name="Butlin R.K."/>
            <person name="Caggese C."/>
            <person name="Calvi B.R."/>
            <person name="Bernardo de Carvalho A."/>
            <person name="Caspi A."/>
            <person name="Castrezana S."/>
            <person name="Celniker S.E."/>
            <person name="Chang J.L."/>
            <person name="Chapple C."/>
            <person name="Chatterji S."/>
            <person name="Chinwalla A."/>
            <person name="Civetta A."/>
            <person name="Clifton S.W."/>
            <person name="Comeron J.M."/>
            <person name="Costello J.C."/>
            <person name="Coyne J.A."/>
            <person name="Daub J."/>
            <person name="David R.G."/>
            <person name="Delcher A.L."/>
            <person name="Delehaunty K."/>
            <person name="Do C.B."/>
            <person name="Ebling H."/>
            <person name="Edwards K."/>
            <person name="Eickbush T."/>
            <person name="Evans J.D."/>
            <person name="Filipski A."/>
            <person name="Findeiss S."/>
            <person name="Freyhult E."/>
            <person name="Fulton L."/>
            <person name="Fulton R."/>
            <person name="Garcia A.C."/>
            <person name="Gardiner A."/>
            <person name="Garfield D.A."/>
            <person name="Garvin B.E."/>
            <person name="Gibson G."/>
            <person name="Gilbert D."/>
            <person name="Gnerre S."/>
            <person name="Godfrey J."/>
            <person name="Good R."/>
            <person name="Gotea V."/>
            <person name="Gravely B."/>
            <person name="Greenberg A.J."/>
            <person name="Griffiths-Jones S."/>
            <person name="Gross S."/>
            <person name="Guigo R."/>
            <person name="Gustafson E.A."/>
            <person name="Haerty W."/>
            <person name="Hahn M.W."/>
            <person name="Halligan D.L."/>
            <person name="Halpern A.L."/>
            <person name="Halter G.M."/>
            <person name="Han M.V."/>
            <person name="Heger A."/>
            <person name="Hillier L."/>
            <person name="Hinrichs A.S."/>
            <person name="Holmes I."/>
            <person name="Hoskins R.A."/>
            <person name="Hubisz M.J."/>
            <person name="Hultmark D."/>
            <person name="Huntley M.A."/>
            <person name="Jaffe D.B."/>
            <person name="Jagadeeshan S."/>
            <person name="Jeck W.R."/>
            <person name="Johnson J."/>
            <person name="Jones C.D."/>
            <person name="Jordan W.C."/>
            <person name="Karpen G.H."/>
            <person name="Kataoka E."/>
            <person name="Keightley P.D."/>
            <person name="Kheradpour P."/>
            <person name="Kirkness E.F."/>
            <person name="Koerich L.B."/>
            <person name="Kristiansen K."/>
            <person name="Kudrna D."/>
            <person name="Kulathinal R.J."/>
            <person name="Kumar S."/>
            <person name="Kwok R."/>
            <person name="Lander E."/>
            <person name="Langley C.H."/>
            <person name="Lapoint R."/>
            <person name="Lazzaro B.P."/>
            <person name="Lee S.J."/>
            <person name="Levesque L."/>
            <person name="Li R."/>
            <person name="Lin C.F."/>
            <person name="Lin M.F."/>
            <person name="Lindblad-Toh K."/>
            <person name="Llopart A."/>
            <person name="Long M."/>
            <person name="Low L."/>
            <person name="Lozovsky E."/>
            <person name="Lu J."/>
            <person name="Luo M."/>
            <person name="Machado C.A."/>
            <person name="Makalowski W."/>
            <person name="Marzo M."/>
            <person name="Matsuda M."/>
            <person name="Matzkin L."/>
            <person name="McAllister B."/>
            <person name="McBride C.S."/>
            <person name="McKernan B."/>
            <person name="McKernan K."/>
            <person name="Mendez-Lago M."/>
            <person name="Minx P."/>
            <person name="Mollenhauer M.U."/>
            <person name="Montooth K."/>
            <person name="Mount S.M."/>
            <person name="Mu X."/>
            <person name="Myers E."/>
            <person name="Negre B."/>
            <person name="Newfeld S."/>
            <person name="Nielsen R."/>
            <person name="Noor M.A."/>
            <person name="O'Grady P."/>
            <person name="Pachter L."/>
            <person name="Papaceit M."/>
            <person name="Parisi M.J."/>
            <person name="Parisi M."/>
            <person name="Parts L."/>
            <person name="Pedersen J.S."/>
            <person name="Pesole G."/>
            <person name="Phillippy A.M."/>
            <person name="Ponting C.P."/>
            <person name="Pop M."/>
            <person name="Porcelli D."/>
            <person name="Powell J.R."/>
            <person name="Prohaska S."/>
            <person name="Pruitt K."/>
            <person name="Puig M."/>
            <person name="Quesneville H."/>
            <person name="Ram K.R."/>
            <person name="Rand D."/>
            <person name="Rasmussen M.D."/>
            <person name="Reed L.K."/>
            <person name="Reenan R."/>
            <person name="Reily A."/>
            <person name="Remington K.A."/>
            <person name="Rieger T.T."/>
            <person name="Ritchie M.G."/>
            <person name="Robin C."/>
            <person name="Rogers Y.H."/>
            <person name="Rohde C."/>
            <person name="Rozas J."/>
            <person name="Rubenfield M.J."/>
            <person name="Ruiz A."/>
            <person name="Russo S."/>
            <person name="Salzberg S.L."/>
            <person name="Sanchez-Gracia A."/>
            <person name="Saranga D.J."/>
            <person name="Sato H."/>
            <person name="Schaeffer S.W."/>
            <person name="Schatz M.C."/>
            <person name="Schlenke T."/>
            <person name="Schwartz R."/>
            <person name="Segarra C."/>
            <person name="Singh R.S."/>
            <person name="Sirot L."/>
            <person name="Sirota M."/>
            <person name="Sisneros N.B."/>
            <person name="Smith C.D."/>
            <person name="Smith T.F."/>
            <person name="Spieth J."/>
            <person name="Stage D.E."/>
            <person name="Stark A."/>
            <person name="Stephan W."/>
            <person name="Strausberg R.L."/>
            <person name="Strempel S."/>
            <person name="Sturgill D."/>
            <person name="Sutton G."/>
            <person name="Sutton G.G."/>
            <person name="Tao W."/>
            <person name="Teichmann S."/>
            <person name="Tobari Y.N."/>
            <person name="Tomimura Y."/>
            <person name="Tsolas J.M."/>
            <person name="Valente V.L."/>
            <person name="Venter E."/>
            <person name="Venter J.C."/>
            <person name="Vicario S."/>
            <person name="Vieira F.G."/>
            <person name="Vilella A.J."/>
            <person name="Villasante A."/>
            <person name="Walenz B."/>
            <person name="Wang J."/>
            <person name="Wasserman M."/>
            <person name="Watts T."/>
            <person name="Wilson D."/>
            <person name="Wilson R.K."/>
            <person name="Wing R.A."/>
            <person name="Wolfner M.F."/>
            <person name="Wong A."/>
            <person name="Wong G.K."/>
            <person name="Wu C.I."/>
            <person name="Wu G."/>
            <person name="Yamamoto D."/>
            <person name="Yang H.P."/>
            <person name="Yang S.P."/>
            <person name="Yorke J.A."/>
            <person name="Yoshida K."/>
            <person name="Zdobnov E."/>
            <person name="Zhang P."/>
            <person name="Zhang Y."/>
            <person name="Zimin A.V."/>
            <person name="Baldwin J."/>
            <person name="Abdouelleil A."/>
            <person name="Abdulkadir J."/>
            <person name="Abebe A."/>
            <person name="Abera B."/>
            <person name="Abreu J."/>
            <person name="Acer S.C."/>
            <person name="Aftuck L."/>
            <person name="Alexander A."/>
            <person name="An P."/>
            <person name="Anderson E."/>
            <person name="Anderson S."/>
            <person name="Arachi H."/>
            <person name="Azer M."/>
            <person name="Bachantsang P."/>
            <person name="Barry A."/>
            <person name="Bayul T."/>
            <person name="Berlin A."/>
            <person name="Bessette D."/>
            <person name="Bloom T."/>
            <person name="Blye J."/>
            <person name="Boguslavskiy L."/>
            <person name="Bonnet C."/>
            <person name="Boukhgalter B."/>
            <person name="Bourzgui I."/>
            <person name="Brown A."/>
            <person name="Cahill P."/>
            <person name="Channer S."/>
            <person name="Cheshatsang Y."/>
            <person name="Chuda L."/>
            <person name="Citroen M."/>
            <person name="Collymore A."/>
            <person name="Cooke P."/>
            <person name="Costello M."/>
            <person name="D'Aco K."/>
            <person name="Daza R."/>
            <person name="De Haan G."/>
            <person name="DeGray S."/>
            <person name="DeMaso C."/>
            <person name="Dhargay N."/>
            <person name="Dooley K."/>
            <person name="Dooley E."/>
            <person name="Doricent M."/>
            <person name="Dorje P."/>
            <person name="Dorjee K."/>
            <person name="Dupes A."/>
            <person name="Elong R."/>
            <person name="Falk J."/>
            <person name="Farina A."/>
            <person name="Faro S."/>
            <person name="Ferguson D."/>
            <person name="Fisher S."/>
            <person name="Foley C.D."/>
            <person name="Franke A."/>
            <person name="Friedrich D."/>
            <person name="Gadbois L."/>
            <person name="Gearin G."/>
            <person name="Gearin C.R."/>
            <person name="Giannoukos G."/>
            <person name="Goode T."/>
            <person name="Graham J."/>
            <person name="Grandbois E."/>
            <person name="Grewal S."/>
            <person name="Gyaltsen K."/>
            <person name="Hafez N."/>
            <person name="Hagos B."/>
            <person name="Hall J."/>
            <person name="Henson C."/>
            <person name="Hollinger A."/>
            <person name="Honan T."/>
            <person name="Huard M.D."/>
            <person name="Hughes L."/>
            <person name="Hurhula B."/>
            <person name="Husby M.E."/>
            <person name="Kamat A."/>
            <person name="Kanga B."/>
            <person name="Kashin S."/>
            <person name="Khazanovich D."/>
            <person name="Kisner P."/>
            <person name="Lance K."/>
            <person name="Lara M."/>
            <person name="Lee W."/>
            <person name="Lennon N."/>
            <person name="Letendre F."/>
            <person name="LeVine R."/>
            <person name="Lipovsky A."/>
            <person name="Liu X."/>
            <person name="Liu J."/>
            <person name="Liu S."/>
            <person name="Lokyitsang T."/>
            <person name="Lokyitsang Y."/>
            <person name="Lubonja R."/>
            <person name="Lui A."/>
            <person name="MacDonald P."/>
            <person name="Magnisalis V."/>
            <person name="Maru K."/>
            <person name="Matthews C."/>
            <person name="McCusker W."/>
            <person name="McDonough S."/>
            <person name="Mehta T."/>
            <person name="Meldrim J."/>
            <person name="Meneus L."/>
            <person name="Mihai O."/>
            <person name="Mihalev A."/>
            <person name="Mihova T."/>
            <person name="Mittelman R."/>
            <person name="Mlenga V."/>
            <person name="Montmayeur A."/>
            <person name="Mulrain L."/>
            <person name="Navidi A."/>
            <person name="Naylor J."/>
            <person name="Negash T."/>
            <person name="Nguyen T."/>
            <person name="Nguyen N."/>
            <person name="Nicol R."/>
            <person name="Norbu C."/>
            <person name="Norbu N."/>
            <person name="Novod N."/>
            <person name="O'Neill B."/>
            <person name="Osman S."/>
            <person name="Markiewicz E."/>
            <person name="Oyono O.L."/>
            <person name="Patti C."/>
            <person name="Phunkhang P."/>
            <person name="Pierre F."/>
            <person name="Priest M."/>
            <person name="Raghuraman S."/>
            <person name="Rege F."/>
            <person name="Reyes R."/>
            <person name="Rise C."/>
            <person name="Rogov P."/>
            <person name="Ross K."/>
            <person name="Ryan E."/>
            <person name="Settipalli S."/>
            <person name="Shea T."/>
            <person name="Sherpa N."/>
            <person name="Shi L."/>
            <person name="Shih D."/>
            <person name="Sparrow T."/>
            <person name="Spaulding J."/>
            <person name="Stalker J."/>
            <person name="Stange-Thomann N."/>
            <person name="Stavropoulos S."/>
            <person name="Stone C."/>
            <person name="Strader C."/>
            <person name="Tesfaye S."/>
            <person name="Thomson T."/>
            <person name="Thoulutsang Y."/>
            <person name="Thoulutsang D."/>
            <person name="Topham K."/>
            <person name="Topping I."/>
            <person name="Tsamla T."/>
            <person name="Vassiliev H."/>
            <person name="Vo A."/>
            <person name="Wangchuk T."/>
            <person name="Wangdi T."/>
            <person name="Weiand M."/>
            <person name="Wilkinson J."/>
            <person name="Wilson A."/>
            <person name="Yadav S."/>
            <person name="Young G."/>
            <person name="Yu Q."/>
            <person name="Zembek L."/>
            <person name="Zhong D."/>
            <person name="Zimmer A."/>
            <person name="Zwirko Z."/>
            <person name="Jaffe D.B."/>
            <person name="Alvarez P."/>
            <person name="Brockman W."/>
            <person name="Butler J."/>
            <person name="Chin C."/>
            <person name="Gnerre S."/>
            <person name="Grabherr M."/>
            <person name="Kleber M."/>
            <person name="Mauceli E."/>
            <person name="MacCallum I."/>
        </authorList>
    </citation>
    <scope>NUCLEOTIDE SEQUENCE [LARGE SCALE GENOMIC DNA]</scope>
    <source>
        <strain evidence="12">Tucson 14024-0371.13</strain>
    </source>
</reference>
<dbReference type="SMART" id="SM00291">
    <property type="entry name" value="ZnF_ZZ"/>
    <property type="match status" value="1"/>
</dbReference>
<feature type="compositionally biased region" description="Polar residues" evidence="9">
    <location>
        <begin position="252"/>
        <end position="262"/>
    </location>
</feature>